<gene>
    <name evidence="13" type="ORF">D9V32_11005</name>
</gene>
<dbReference type="PANTHER" id="PTHR45526:SF1">
    <property type="entry name" value="TRANSCRIPTIONAL REGULATORY PROTEIN DCUR-RELATED"/>
    <property type="match status" value="1"/>
</dbReference>
<evidence type="ECO:0000256" key="9">
    <source>
        <dbReference type="PIRNR" id="PIRNR006171"/>
    </source>
</evidence>
<dbReference type="InterPro" id="IPR036390">
    <property type="entry name" value="WH_DNA-bd_sf"/>
</dbReference>
<dbReference type="InterPro" id="IPR024187">
    <property type="entry name" value="Sig_transdc_resp-reg_cit/mal"/>
</dbReference>
<organism evidence="13 14">
    <name type="scientific">Mycetocola tolaasinivorans</name>
    <dbReference type="NCBI Taxonomy" id="76635"/>
    <lineage>
        <taxon>Bacteria</taxon>
        <taxon>Bacillati</taxon>
        <taxon>Actinomycetota</taxon>
        <taxon>Actinomycetes</taxon>
        <taxon>Micrococcales</taxon>
        <taxon>Microbacteriaceae</taxon>
        <taxon>Mycetocola</taxon>
    </lineage>
</organism>
<keyword evidence="5 9" id="KW-0805">Transcription regulation</keyword>
<dbReference type="AlphaFoldDB" id="A0A3L7A3N5"/>
<evidence type="ECO:0000256" key="1">
    <source>
        <dbReference type="ARBA" id="ARBA00004496"/>
    </source>
</evidence>
<dbReference type="SMART" id="SM00448">
    <property type="entry name" value="REC"/>
    <property type="match status" value="1"/>
</dbReference>
<dbReference type="InterPro" id="IPR051271">
    <property type="entry name" value="2C-system_Tx_regulators"/>
</dbReference>
<sequence length="234" mass="26102">MTERPDIRVLIVDDDPLIVELHRSFVDRIPGFTVVAEAIGAFQAVATLRDENTRIDLILLDITMPDGSGLDVLRHIRARGSDTHAIVISGVREAESVRRTLALGVAQYLIKPFTFATFHERMLQFREFHNRELCVTGQSTQQDVDSLFTALRPPTREQPAKGIAPETLRLVTDALRGHGARSAAEIAEEVGMSRVAARRYLEHLTASGSVERAPRLGTPGRPQSEYRWRSTPEN</sequence>
<keyword evidence="7 9" id="KW-0010">Activator</keyword>
<accession>A0A3L7A3N5</accession>
<dbReference type="PIRSF" id="PIRSF006171">
    <property type="entry name" value="RR_citrat_malat"/>
    <property type="match status" value="1"/>
</dbReference>
<dbReference type="EMBL" id="RCUX01000008">
    <property type="protein sequence ID" value="RLP74953.1"/>
    <property type="molecule type" value="Genomic_DNA"/>
</dbReference>
<evidence type="ECO:0000313" key="13">
    <source>
        <dbReference type="EMBL" id="RLP74953.1"/>
    </source>
</evidence>
<dbReference type="GO" id="GO:0003677">
    <property type="term" value="F:DNA binding"/>
    <property type="evidence" value="ECO:0007669"/>
    <property type="project" value="UniProtKB-KW"/>
</dbReference>
<reference evidence="13 14" key="1">
    <citation type="submission" date="2018-10" db="EMBL/GenBank/DDBJ databases">
        <authorList>
            <person name="Li J."/>
        </authorList>
    </citation>
    <scope>NUCLEOTIDE SEQUENCE [LARGE SCALE GENOMIC DNA]</scope>
    <source>
        <strain evidence="13 14">IF 016277</strain>
    </source>
</reference>
<evidence type="ECO:0000256" key="6">
    <source>
        <dbReference type="ARBA" id="ARBA00023125"/>
    </source>
</evidence>
<evidence type="ECO:0000259" key="12">
    <source>
        <dbReference type="PROSITE" id="PS50110"/>
    </source>
</evidence>
<keyword evidence="2 9" id="KW-0963">Cytoplasm</keyword>
<dbReference type="OrthoDB" id="7187989at2"/>
<keyword evidence="8 9" id="KW-0804">Transcription</keyword>
<dbReference type="SUPFAM" id="SSF52172">
    <property type="entry name" value="CheY-like"/>
    <property type="match status" value="1"/>
</dbReference>
<evidence type="ECO:0000313" key="14">
    <source>
        <dbReference type="Proteomes" id="UP000272503"/>
    </source>
</evidence>
<keyword evidence="6 9" id="KW-0238">DNA-binding</keyword>
<comment type="subcellular location">
    <subcellularLocation>
        <location evidence="1 9">Cytoplasm</location>
    </subcellularLocation>
</comment>
<dbReference type="PANTHER" id="PTHR45526">
    <property type="entry name" value="TRANSCRIPTIONAL REGULATORY PROTEIN DPIA"/>
    <property type="match status" value="1"/>
</dbReference>
<evidence type="ECO:0000256" key="11">
    <source>
        <dbReference type="SAM" id="MobiDB-lite"/>
    </source>
</evidence>
<evidence type="ECO:0000256" key="2">
    <source>
        <dbReference type="ARBA" id="ARBA00022490"/>
    </source>
</evidence>
<dbReference type="Pfam" id="PF04703">
    <property type="entry name" value="FaeA"/>
    <property type="match status" value="1"/>
</dbReference>
<evidence type="ECO:0000256" key="10">
    <source>
        <dbReference type="PROSITE-ProRule" id="PRU00169"/>
    </source>
</evidence>
<evidence type="ECO:0000256" key="4">
    <source>
        <dbReference type="ARBA" id="ARBA00023012"/>
    </source>
</evidence>
<evidence type="ECO:0000256" key="8">
    <source>
        <dbReference type="ARBA" id="ARBA00023163"/>
    </source>
</evidence>
<keyword evidence="4 9" id="KW-0902">Two-component regulatory system</keyword>
<dbReference type="PROSITE" id="PS50110">
    <property type="entry name" value="RESPONSE_REGULATORY"/>
    <property type="match status" value="1"/>
</dbReference>
<dbReference type="Gene3D" id="1.10.10.10">
    <property type="entry name" value="Winged helix-like DNA-binding domain superfamily/Winged helix DNA-binding domain"/>
    <property type="match status" value="1"/>
</dbReference>
<proteinExistence type="predicted"/>
<dbReference type="RefSeq" id="WP_121648958.1">
    <property type="nucleotide sequence ID" value="NZ_RCUX01000008.1"/>
</dbReference>
<feature type="modified residue" description="4-aspartylphosphate" evidence="10">
    <location>
        <position position="61"/>
    </location>
</feature>
<dbReference type="Gene3D" id="3.40.50.2300">
    <property type="match status" value="1"/>
</dbReference>
<feature type="region of interest" description="Disordered" evidence="11">
    <location>
        <begin position="210"/>
        <end position="234"/>
    </location>
</feature>
<evidence type="ECO:0000256" key="7">
    <source>
        <dbReference type="ARBA" id="ARBA00023159"/>
    </source>
</evidence>
<feature type="domain" description="Response regulatory" evidence="12">
    <location>
        <begin position="8"/>
        <end position="126"/>
    </location>
</feature>
<dbReference type="InterPro" id="IPR006793">
    <property type="entry name" value="FaeA"/>
</dbReference>
<evidence type="ECO:0000256" key="3">
    <source>
        <dbReference type="ARBA" id="ARBA00022553"/>
    </source>
</evidence>
<evidence type="ECO:0000256" key="5">
    <source>
        <dbReference type="ARBA" id="ARBA00023015"/>
    </source>
</evidence>
<dbReference type="GO" id="GO:0005737">
    <property type="term" value="C:cytoplasm"/>
    <property type="evidence" value="ECO:0007669"/>
    <property type="project" value="UniProtKB-SubCell"/>
</dbReference>
<keyword evidence="3 10" id="KW-0597">Phosphoprotein</keyword>
<dbReference type="GO" id="GO:0003700">
    <property type="term" value="F:DNA-binding transcription factor activity"/>
    <property type="evidence" value="ECO:0007669"/>
    <property type="project" value="InterPro"/>
</dbReference>
<name>A0A3L7A3N5_9MICO</name>
<dbReference type="GO" id="GO:0000156">
    <property type="term" value="F:phosphorelay response regulator activity"/>
    <property type="evidence" value="ECO:0007669"/>
    <property type="project" value="TreeGrafter"/>
</dbReference>
<comment type="caution">
    <text evidence="13">The sequence shown here is derived from an EMBL/GenBank/DDBJ whole genome shotgun (WGS) entry which is preliminary data.</text>
</comment>
<dbReference type="InterPro" id="IPR036388">
    <property type="entry name" value="WH-like_DNA-bd_sf"/>
</dbReference>
<feature type="compositionally biased region" description="Basic and acidic residues" evidence="11">
    <location>
        <begin position="224"/>
        <end position="234"/>
    </location>
</feature>
<protein>
    <recommendedName>
        <fullName evidence="9">Transcriptional regulatory protein</fullName>
    </recommendedName>
</protein>
<dbReference type="SUPFAM" id="SSF46785">
    <property type="entry name" value="Winged helix' DNA-binding domain"/>
    <property type="match status" value="1"/>
</dbReference>
<keyword evidence="14" id="KW-1185">Reference proteome</keyword>
<dbReference type="Pfam" id="PF00072">
    <property type="entry name" value="Response_reg"/>
    <property type="match status" value="1"/>
</dbReference>
<dbReference type="InterPro" id="IPR001789">
    <property type="entry name" value="Sig_transdc_resp-reg_receiver"/>
</dbReference>
<dbReference type="InterPro" id="IPR011006">
    <property type="entry name" value="CheY-like_superfamily"/>
</dbReference>
<dbReference type="Proteomes" id="UP000272503">
    <property type="component" value="Unassembled WGS sequence"/>
</dbReference>